<comment type="subcellular location">
    <subcellularLocation>
        <location evidence="1">Membrane</location>
    </subcellularLocation>
</comment>
<dbReference type="InterPro" id="IPR005351">
    <property type="entry name" value="ASTER"/>
</dbReference>
<proteinExistence type="predicted"/>
<dbReference type="PANTHER" id="PTHR28038">
    <property type="entry name" value="ADL329WP"/>
    <property type="match status" value="1"/>
</dbReference>
<reference evidence="5 6" key="1">
    <citation type="submission" date="2017-04" db="EMBL/GenBank/DDBJ databases">
        <title>Draft genome of the yeast Clavispora lusitaniae type strain CBS 6936.</title>
        <authorList>
            <person name="Durrens P."/>
            <person name="Klopp C."/>
            <person name="Biteau N."/>
            <person name="Fitton-Ouhabi V."/>
            <person name="Dementhon K."/>
            <person name="Accoceberry I."/>
            <person name="Sherman D.J."/>
            <person name="Noel T."/>
        </authorList>
    </citation>
    <scope>NUCLEOTIDE SEQUENCE [LARGE SCALE GENOMIC DNA]</scope>
    <source>
        <strain evidence="5 6">CBS 6936</strain>
    </source>
</reference>
<gene>
    <name evidence="5" type="ORF">A9F13_05g02156</name>
</gene>
<name>A0AA91Q117_CLALS</name>
<dbReference type="Proteomes" id="UP000195602">
    <property type="component" value="Unassembled WGS sequence"/>
</dbReference>
<keyword evidence="2" id="KW-0812">Transmembrane</keyword>
<sequence>MSSPIRPDLVVPYRHSPAKPRNEAASGMISQTLPMAAMFMRNKILSWSSLFLAIQSYLSEPINKPQGQAADASPPLLRVAFALISMATCYLEFFFPGTSPNLRRGAQAVAEAAAETN</sequence>
<protein>
    <submittedName>
        <fullName evidence="5">DNA polymerase</fullName>
    </submittedName>
</protein>
<evidence type="ECO:0000313" key="5">
    <source>
        <dbReference type="EMBL" id="OVF09411.1"/>
    </source>
</evidence>
<dbReference type="PANTHER" id="PTHR28038:SF1">
    <property type="entry name" value="ADL329WP"/>
    <property type="match status" value="1"/>
</dbReference>
<dbReference type="KEGG" id="clus:A9F13_05g02156"/>
<dbReference type="EMBL" id="LYUB02000005">
    <property type="protein sequence ID" value="OVF09411.1"/>
    <property type="molecule type" value="Genomic_DNA"/>
</dbReference>
<dbReference type="Pfam" id="PF03669">
    <property type="entry name" value="ASTER"/>
    <property type="match status" value="1"/>
</dbReference>
<evidence type="ECO:0000256" key="2">
    <source>
        <dbReference type="ARBA" id="ARBA00022692"/>
    </source>
</evidence>
<keyword evidence="4" id="KW-0472">Membrane</keyword>
<accession>A0AA91Q117</accession>
<evidence type="ECO:0000256" key="4">
    <source>
        <dbReference type="ARBA" id="ARBA00023136"/>
    </source>
</evidence>
<keyword evidence="3" id="KW-1133">Transmembrane helix</keyword>
<dbReference type="GO" id="GO:0044183">
    <property type="term" value="F:protein folding chaperone"/>
    <property type="evidence" value="ECO:0007669"/>
    <property type="project" value="InterPro"/>
</dbReference>
<dbReference type="GO" id="GO:0045048">
    <property type="term" value="P:protein insertion into ER membrane"/>
    <property type="evidence" value="ECO:0007669"/>
    <property type="project" value="InterPro"/>
</dbReference>
<organism evidence="5 6">
    <name type="scientific">Clavispora lusitaniae</name>
    <name type="common">Candida lusitaniae</name>
    <dbReference type="NCBI Taxonomy" id="36911"/>
    <lineage>
        <taxon>Eukaryota</taxon>
        <taxon>Fungi</taxon>
        <taxon>Dikarya</taxon>
        <taxon>Ascomycota</taxon>
        <taxon>Saccharomycotina</taxon>
        <taxon>Pichiomycetes</taxon>
        <taxon>Metschnikowiaceae</taxon>
        <taxon>Clavispora</taxon>
    </lineage>
</organism>
<evidence type="ECO:0000256" key="3">
    <source>
        <dbReference type="ARBA" id="ARBA00022989"/>
    </source>
</evidence>
<comment type="caution">
    <text evidence="5">The sequence shown here is derived from an EMBL/GenBank/DDBJ whole genome shotgun (WGS) entry which is preliminary data.</text>
</comment>
<evidence type="ECO:0000313" key="6">
    <source>
        <dbReference type="Proteomes" id="UP000195602"/>
    </source>
</evidence>
<dbReference type="AlphaFoldDB" id="A0AA91Q117"/>
<evidence type="ECO:0000256" key="1">
    <source>
        <dbReference type="ARBA" id="ARBA00004370"/>
    </source>
</evidence>
<dbReference type="GO" id="GO:0005789">
    <property type="term" value="C:endoplasmic reticulum membrane"/>
    <property type="evidence" value="ECO:0007669"/>
    <property type="project" value="InterPro"/>
</dbReference>